<evidence type="ECO:0000313" key="2">
    <source>
        <dbReference type="Proteomes" id="UP000315003"/>
    </source>
</evidence>
<evidence type="ECO:0000313" key="1">
    <source>
        <dbReference type="EMBL" id="QDT57601.1"/>
    </source>
</evidence>
<dbReference type="EMBL" id="CP036272">
    <property type="protein sequence ID" value="QDT57601.1"/>
    <property type="molecule type" value="Genomic_DNA"/>
</dbReference>
<organism evidence="1 2">
    <name type="scientific">Stieleria bergensis</name>
    <dbReference type="NCBI Taxonomy" id="2528025"/>
    <lineage>
        <taxon>Bacteria</taxon>
        <taxon>Pseudomonadati</taxon>
        <taxon>Planctomycetota</taxon>
        <taxon>Planctomycetia</taxon>
        <taxon>Pirellulales</taxon>
        <taxon>Pirellulaceae</taxon>
        <taxon>Stieleria</taxon>
    </lineage>
</organism>
<keyword evidence="2" id="KW-1185">Reference proteome</keyword>
<name>A0A517SN99_9BACT</name>
<sequence>MPYLCEFTEADLDRPPSERNRTPEPLLARVVGFSFARGGAHVSIENLQALAAAVVAL</sequence>
<proteinExistence type="predicted"/>
<dbReference type="Proteomes" id="UP000315003">
    <property type="component" value="Chromosome"/>
</dbReference>
<reference evidence="1 2" key="1">
    <citation type="submission" date="2019-02" db="EMBL/GenBank/DDBJ databases">
        <title>Deep-cultivation of Planctomycetes and their phenomic and genomic characterization uncovers novel biology.</title>
        <authorList>
            <person name="Wiegand S."/>
            <person name="Jogler M."/>
            <person name="Boedeker C."/>
            <person name="Pinto D."/>
            <person name="Vollmers J."/>
            <person name="Rivas-Marin E."/>
            <person name="Kohn T."/>
            <person name="Peeters S.H."/>
            <person name="Heuer A."/>
            <person name="Rast P."/>
            <person name="Oberbeckmann S."/>
            <person name="Bunk B."/>
            <person name="Jeske O."/>
            <person name="Meyerdierks A."/>
            <person name="Storesund J.E."/>
            <person name="Kallscheuer N."/>
            <person name="Luecker S."/>
            <person name="Lage O.M."/>
            <person name="Pohl T."/>
            <person name="Merkel B.J."/>
            <person name="Hornburger P."/>
            <person name="Mueller R.-W."/>
            <person name="Bruemmer F."/>
            <person name="Labrenz M."/>
            <person name="Spormann A.M."/>
            <person name="Op den Camp H."/>
            <person name="Overmann J."/>
            <person name="Amann R."/>
            <person name="Jetten M.S.M."/>
            <person name="Mascher T."/>
            <person name="Medema M.H."/>
            <person name="Devos D.P."/>
            <person name="Kaster A.-K."/>
            <person name="Ovreas L."/>
            <person name="Rohde M."/>
            <person name="Galperin M.Y."/>
            <person name="Jogler C."/>
        </authorList>
    </citation>
    <scope>NUCLEOTIDE SEQUENCE [LARGE SCALE GENOMIC DNA]</scope>
    <source>
        <strain evidence="1 2">SV_7m_r</strain>
    </source>
</reference>
<accession>A0A517SN99</accession>
<protein>
    <submittedName>
        <fullName evidence="1">Uncharacterized protein</fullName>
    </submittedName>
</protein>
<dbReference type="AlphaFoldDB" id="A0A517SN99"/>
<gene>
    <name evidence="1" type="ORF">SV7mr_00840</name>
</gene>